<dbReference type="AlphaFoldDB" id="A0A553H1Q5"/>
<evidence type="ECO:0000313" key="6">
    <source>
        <dbReference type="Proteomes" id="UP000315235"/>
    </source>
</evidence>
<sequence>MAYFDRENFPLHYSLGHLIHLANQYKDGLLDKHLSSHDVTVAQFKVLLLLARDGLDSPAALCRPLALDSGAMTRMLDRLESKGLIERTRNTEDRRQIRLSLTEQGRAFSLHGSRIAADAMNELIDPLEPGEVDELQRLLRKLLAPCLSGETST</sequence>
<dbReference type="EMBL" id="VJOY01000003">
    <property type="protein sequence ID" value="TRX75685.1"/>
    <property type="molecule type" value="Genomic_DNA"/>
</dbReference>
<organism evidence="5 6">
    <name type="scientific">Pseudomonas mangiferae</name>
    <dbReference type="NCBI Taxonomy" id="2593654"/>
    <lineage>
        <taxon>Bacteria</taxon>
        <taxon>Pseudomonadati</taxon>
        <taxon>Pseudomonadota</taxon>
        <taxon>Gammaproteobacteria</taxon>
        <taxon>Pseudomonadales</taxon>
        <taxon>Pseudomonadaceae</taxon>
        <taxon>Pseudomonas</taxon>
    </lineage>
</organism>
<dbReference type="InterPro" id="IPR036388">
    <property type="entry name" value="WH-like_DNA-bd_sf"/>
</dbReference>
<evidence type="ECO:0000313" key="5">
    <source>
        <dbReference type="EMBL" id="TRX75685.1"/>
    </source>
</evidence>
<dbReference type="InterPro" id="IPR023187">
    <property type="entry name" value="Tscrpt_reg_MarR-type_CS"/>
</dbReference>
<dbReference type="InterPro" id="IPR036390">
    <property type="entry name" value="WH_DNA-bd_sf"/>
</dbReference>
<dbReference type="InterPro" id="IPR000835">
    <property type="entry name" value="HTH_MarR-typ"/>
</dbReference>
<keyword evidence="2" id="KW-0238">DNA-binding</keyword>
<feature type="domain" description="HTH marR-type" evidence="4">
    <location>
        <begin position="12"/>
        <end position="144"/>
    </location>
</feature>
<dbReference type="RefSeq" id="WP_143487077.1">
    <property type="nucleotide sequence ID" value="NZ_VJOY01000003.1"/>
</dbReference>
<gene>
    <name evidence="5" type="ORF">FM069_04395</name>
</gene>
<accession>A0A553H1Q5</accession>
<evidence type="ECO:0000256" key="3">
    <source>
        <dbReference type="ARBA" id="ARBA00023163"/>
    </source>
</evidence>
<evidence type="ECO:0000256" key="1">
    <source>
        <dbReference type="ARBA" id="ARBA00023015"/>
    </source>
</evidence>
<dbReference type="PROSITE" id="PS50995">
    <property type="entry name" value="HTH_MARR_2"/>
    <property type="match status" value="1"/>
</dbReference>
<reference evidence="5 6" key="1">
    <citation type="submission" date="2019-07" db="EMBL/GenBank/DDBJ databases">
        <title>Pseudomonas mangiferae sp. nov., isolated from bark of mango tree in Thailand.</title>
        <authorList>
            <person name="Srisuk N."/>
            <person name="Anurat P."/>
        </authorList>
    </citation>
    <scope>NUCLEOTIDE SEQUENCE [LARGE SCALE GENOMIC DNA]</scope>
    <source>
        <strain evidence="5 6">DMKU_BBB3-04</strain>
    </source>
</reference>
<keyword evidence="3" id="KW-0804">Transcription</keyword>
<dbReference type="SMART" id="SM00347">
    <property type="entry name" value="HTH_MARR"/>
    <property type="match status" value="1"/>
</dbReference>
<evidence type="ECO:0000256" key="2">
    <source>
        <dbReference type="ARBA" id="ARBA00023125"/>
    </source>
</evidence>
<evidence type="ECO:0000259" key="4">
    <source>
        <dbReference type="PROSITE" id="PS50995"/>
    </source>
</evidence>
<dbReference type="Proteomes" id="UP000315235">
    <property type="component" value="Unassembled WGS sequence"/>
</dbReference>
<dbReference type="Gene3D" id="1.10.10.10">
    <property type="entry name" value="Winged helix-like DNA-binding domain superfamily/Winged helix DNA-binding domain"/>
    <property type="match status" value="1"/>
</dbReference>
<dbReference type="OrthoDB" id="6195716at2"/>
<keyword evidence="1" id="KW-0805">Transcription regulation</keyword>
<comment type="caution">
    <text evidence="5">The sequence shown here is derived from an EMBL/GenBank/DDBJ whole genome shotgun (WGS) entry which is preliminary data.</text>
</comment>
<protein>
    <submittedName>
        <fullName evidence="5">MarR family transcriptional regulator</fullName>
    </submittedName>
</protein>
<dbReference type="PROSITE" id="PS01117">
    <property type="entry name" value="HTH_MARR_1"/>
    <property type="match status" value="1"/>
</dbReference>
<dbReference type="Pfam" id="PF01047">
    <property type="entry name" value="MarR"/>
    <property type="match status" value="1"/>
</dbReference>
<dbReference type="PANTHER" id="PTHR42756">
    <property type="entry name" value="TRANSCRIPTIONAL REGULATOR, MARR"/>
    <property type="match status" value="1"/>
</dbReference>
<keyword evidence="6" id="KW-1185">Reference proteome</keyword>
<name>A0A553H1Q5_9PSED</name>
<dbReference type="PANTHER" id="PTHR42756:SF1">
    <property type="entry name" value="TRANSCRIPTIONAL REPRESSOR OF EMRAB OPERON"/>
    <property type="match status" value="1"/>
</dbReference>
<dbReference type="PRINTS" id="PR00598">
    <property type="entry name" value="HTHMARR"/>
</dbReference>
<proteinExistence type="predicted"/>
<dbReference type="SUPFAM" id="SSF46785">
    <property type="entry name" value="Winged helix' DNA-binding domain"/>
    <property type="match status" value="1"/>
</dbReference>
<dbReference type="GO" id="GO:0003677">
    <property type="term" value="F:DNA binding"/>
    <property type="evidence" value="ECO:0007669"/>
    <property type="project" value="UniProtKB-KW"/>
</dbReference>
<dbReference type="GO" id="GO:0003700">
    <property type="term" value="F:DNA-binding transcription factor activity"/>
    <property type="evidence" value="ECO:0007669"/>
    <property type="project" value="InterPro"/>
</dbReference>